<dbReference type="Proteomes" id="UP000002508">
    <property type="component" value="Chromosome"/>
</dbReference>
<keyword evidence="3" id="KW-1185">Reference proteome</keyword>
<dbReference type="GO" id="GO:0016787">
    <property type="term" value="F:hydrolase activity"/>
    <property type="evidence" value="ECO:0007669"/>
    <property type="project" value="UniProtKB-KW"/>
</dbReference>
<dbReference type="HOGENOM" id="CLU_478070_0_0_0"/>
<dbReference type="CDD" id="cd15482">
    <property type="entry name" value="Sialidase_non-viral"/>
    <property type="match status" value="1"/>
</dbReference>
<evidence type="ECO:0000256" key="1">
    <source>
        <dbReference type="SAM" id="Phobius"/>
    </source>
</evidence>
<reference evidence="2" key="1">
    <citation type="submission" date="2008-12" db="EMBL/GenBank/DDBJ databases">
        <title>Complete sequence of Chloroflexus aggregans DSM 9485.</title>
        <authorList>
            <consortium name="US DOE Joint Genome Institute"/>
            <person name="Lucas S."/>
            <person name="Copeland A."/>
            <person name="Lapidus A."/>
            <person name="Glavina del Rio T."/>
            <person name="Dalin E."/>
            <person name="Tice H."/>
            <person name="Pitluck S."/>
            <person name="Foster B."/>
            <person name="Larimer F."/>
            <person name="Land M."/>
            <person name="Hauser L."/>
            <person name="Kyrpides N."/>
            <person name="Mikhailova N."/>
            <person name="Bryant D."/>
            <person name="Richardson P."/>
        </authorList>
    </citation>
    <scope>NUCLEOTIDE SEQUENCE</scope>
    <source>
        <strain evidence="2">DSM 9485</strain>
    </source>
</reference>
<gene>
    <name evidence="2" type="ordered locus">Cagg_0803</name>
</gene>
<name>B8G5L6_CHLAD</name>
<proteinExistence type="predicted"/>
<dbReference type="EMBL" id="CP001337">
    <property type="protein sequence ID" value="ACL23727.1"/>
    <property type="molecule type" value="Genomic_DNA"/>
</dbReference>
<dbReference type="KEGG" id="cag:Cagg_0803"/>
<keyword evidence="1" id="KW-0812">Transmembrane</keyword>
<organism evidence="2 3">
    <name type="scientific">Chloroflexus aggregans (strain MD-66 / DSM 9485)</name>
    <dbReference type="NCBI Taxonomy" id="326427"/>
    <lineage>
        <taxon>Bacteria</taxon>
        <taxon>Bacillati</taxon>
        <taxon>Chloroflexota</taxon>
        <taxon>Chloroflexia</taxon>
        <taxon>Chloroflexales</taxon>
        <taxon>Chloroflexineae</taxon>
        <taxon>Chloroflexaceae</taxon>
        <taxon>Chloroflexus</taxon>
    </lineage>
</organism>
<dbReference type="RefSeq" id="WP_012616093.1">
    <property type="nucleotide sequence ID" value="NC_011831.1"/>
</dbReference>
<protein>
    <submittedName>
        <fullName evidence="2">Glycosyl hydrolase BNR repeat-containing glycosyl hydrolase</fullName>
    </submittedName>
</protein>
<dbReference type="AlphaFoldDB" id="B8G5L6"/>
<evidence type="ECO:0000313" key="2">
    <source>
        <dbReference type="EMBL" id="ACL23727.1"/>
    </source>
</evidence>
<keyword evidence="2" id="KW-0378">Hydrolase</keyword>
<keyword evidence="1" id="KW-0472">Membrane</keyword>
<keyword evidence="1" id="KW-1133">Transmembrane helix</keyword>
<sequence>MKRRLSAFLALICYLIGFNVTQLSHGQSIWSLPIELSPLQYGQRPLEQLERPYGWSWLPDMTLGPDGSVHVVWYGGLIKDQGNEGTVDLLMYRRRNADGSWEPVRELFAPGEGGYTVRTSITLGRDGNLHLLYRAGTRILYTNANWRGAIQPHAWQPERVISDSGYYVALAADQTGGLHAFWSDIVTENTNPHCYRCGELFYRRSTDNGVTWSPVVNLSRTDEGDNRPQVRIDRFNRIHIVWDVGADWYAGQGQPHYGMYRRSDDGGLTWSEPVRFSLPPAVVQEIRQQQNQVTTGNDAQKPPFEAVQQTALAVDEAGNPFVVYRGVHNDRLYFQRSLDGGNTWTPASELPYVRARNITDNNLDYYSLAADSANNIHLLMVGFVGTSTTDTPPALIHMTFDGTRWLSPRIVMQNELYPELPRLAIYNGNQLHAVWFTRSSLFEAKKSNKRPVYQIWYSTAQLNLPAQPGIPLFTPTPVTTTPTAVAGVVVMPTATPIVLPDEIRHAPALQEPMRWELYGLQAIGIALILTIIGIGVIGGLIMIRRSHR</sequence>
<accession>B8G5L6</accession>
<dbReference type="eggNOG" id="COG4409">
    <property type="taxonomic scope" value="Bacteria"/>
</dbReference>
<evidence type="ECO:0000313" key="3">
    <source>
        <dbReference type="Proteomes" id="UP000002508"/>
    </source>
</evidence>
<feature type="transmembrane region" description="Helical" evidence="1">
    <location>
        <begin position="518"/>
        <end position="543"/>
    </location>
</feature>
<dbReference type="OrthoDB" id="41724at2"/>
<dbReference type="STRING" id="326427.Cagg_0803"/>
<dbReference type="Gene3D" id="2.120.10.10">
    <property type="match status" value="2"/>
</dbReference>
<dbReference type="SUPFAM" id="SSF50939">
    <property type="entry name" value="Sialidases"/>
    <property type="match status" value="1"/>
</dbReference>
<dbReference type="InterPro" id="IPR036278">
    <property type="entry name" value="Sialidase_sf"/>
</dbReference>